<organism evidence="1 2">
    <name type="scientific">Geoglobus acetivorans</name>
    <dbReference type="NCBI Taxonomy" id="565033"/>
    <lineage>
        <taxon>Archaea</taxon>
        <taxon>Methanobacteriati</taxon>
        <taxon>Methanobacteriota</taxon>
        <taxon>Archaeoglobi</taxon>
        <taxon>Archaeoglobales</taxon>
        <taxon>Archaeoglobaceae</taxon>
        <taxon>Geoglobus</taxon>
    </lineage>
</organism>
<dbReference type="NCBIfam" id="TIGR02032">
    <property type="entry name" value="GG-red-SF"/>
    <property type="match status" value="1"/>
</dbReference>
<dbReference type="SUPFAM" id="SSF51905">
    <property type="entry name" value="FAD/NAD(P)-binding domain"/>
    <property type="match status" value="1"/>
</dbReference>
<dbReference type="Proteomes" id="UP001492541">
    <property type="component" value="Chromosome"/>
</dbReference>
<dbReference type="RefSeq" id="WP_346297727.1">
    <property type="nucleotide sequence ID" value="NZ_CP087714.1"/>
</dbReference>
<sequence length="368" mass="40238">MLISGGGVAGSTSAINIGEKAEVTIFEAKSASGFPVKCGGLISEDCYVAYSKYVDVKKALLNSIRGAFFFSPSGKYLELYGSSGAVVIERKIFDQLLLREASKSSEVVVKSKVDAVGDRKARIITPEGEKFVEFDVVIGADGAESRVARDLGFRRPEFFVAKQYLMEFEVLDEKMVELYFGRSYSDGFFAYAIPLEDDLARVGVVSRGNPDEHLRVLLEKHPDVSRRKKGGILEVNAGAIPAGLAEFVRANAVLIGDSAGMVKPYTGGGLYYLLRASEILGEVFPDLQAFRKAYLGELGKEYRTGESIQKLYGILNDSEYDFLIEIGKDVDFSTIHMDSPSSLIRLIPSALKMIKKPALIKKIAGSFL</sequence>
<name>A0ABZ3H7V4_GEOAI</name>
<dbReference type="PANTHER" id="PTHR42685">
    <property type="entry name" value="GERANYLGERANYL DIPHOSPHATE REDUCTASE"/>
    <property type="match status" value="1"/>
</dbReference>
<reference evidence="1 2" key="1">
    <citation type="submission" date="2021-11" db="EMBL/GenBank/DDBJ databases">
        <title>Whole genome of Geoglobus acetivorans.</title>
        <authorList>
            <person name="Liu D."/>
        </authorList>
    </citation>
    <scope>NUCLEOTIDE SEQUENCE [LARGE SCALE GENOMIC DNA]</scope>
    <source>
        <strain evidence="1 2">SBH6</strain>
    </source>
</reference>
<keyword evidence="2" id="KW-1185">Reference proteome</keyword>
<proteinExistence type="predicted"/>
<dbReference type="Pfam" id="PF05834">
    <property type="entry name" value="Lycopene_cycl"/>
    <property type="match status" value="1"/>
</dbReference>
<dbReference type="InterPro" id="IPR011777">
    <property type="entry name" value="Geranylgeranyl_Rdtase_fam"/>
</dbReference>
<evidence type="ECO:0000313" key="2">
    <source>
        <dbReference type="Proteomes" id="UP001492541"/>
    </source>
</evidence>
<protein>
    <submittedName>
        <fullName evidence="1">NAD(P)/FAD-dependent oxidoreductase</fullName>
    </submittedName>
</protein>
<dbReference type="Gene3D" id="3.50.50.60">
    <property type="entry name" value="FAD/NAD(P)-binding domain"/>
    <property type="match status" value="1"/>
</dbReference>
<dbReference type="GeneID" id="90449866"/>
<dbReference type="InterPro" id="IPR036188">
    <property type="entry name" value="FAD/NAD-bd_sf"/>
</dbReference>
<dbReference type="EMBL" id="CP087714">
    <property type="protein sequence ID" value="XAT64873.1"/>
    <property type="molecule type" value="Genomic_DNA"/>
</dbReference>
<gene>
    <name evidence="1" type="ORF">LPQ35_09190</name>
</gene>
<dbReference type="InterPro" id="IPR050407">
    <property type="entry name" value="Geranylgeranyl_reductase"/>
</dbReference>
<dbReference type="PANTHER" id="PTHR42685:SF22">
    <property type="entry name" value="CONDITIONED MEDIUM FACTOR RECEPTOR 1"/>
    <property type="match status" value="1"/>
</dbReference>
<evidence type="ECO:0000313" key="1">
    <source>
        <dbReference type="EMBL" id="XAT64873.1"/>
    </source>
</evidence>
<accession>A0ABZ3H7V4</accession>